<dbReference type="eggNOG" id="COG0845">
    <property type="taxonomic scope" value="Bacteria"/>
</dbReference>
<dbReference type="Pfam" id="PF25954">
    <property type="entry name" value="Beta-barrel_RND_2"/>
    <property type="match status" value="1"/>
</dbReference>
<evidence type="ECO:0000313" key="8">
    <source>
        <dbReference type="EMBL" id="ABQ29320.1"/>
    </source>
</evidence>
<dbReference type="EMBL" id="CP000697">
    <property type="protein sequence ID" value="ABQ29320.1"/>
    <property type="molecule type" value="Genomic_DNA"/>
</dbReference>
<evidence type="ECO:0000313" key="9">
    <source>
        <dbReference type="Proteomes" id="UP000000245"/>
    </source>
</evidence>
<keyword evidence="3" id="KW-0813">Transport</keyword>
<evidence type="ECO:0000256" key="3">
    <source>
        <dbReference type="ARBA" id="ARBA00022448"/>
    </source>
</evidence>
<keyword evidence="4" id="KW-0472">Membrane</keyword>
<evidence type="ECO:0000259" key="5">
    <source>
        <dbReference type="Pfam" id="PF25917"/>
    </source>
</evidence>
<feature type="domain" description="Multidrug resistance protein MdtA-like C-terminal permuted SH3" evidence="7">
    <location>
        <begin position="302"/>
        <end position="365"/>
    </location>
</feature>
<feature type="transmembrane region" description="Helical" evidence="4">
    <location>
        <begin position="22"/>
        <end position="46"/>
    </location>
</feature>
<comment type="similarity">
    <text evidence="2">Belongs to the membrane fusion protein (MFP) (TC 8.A.1) family.</text>
</comment>
<dbReference type="InterPro" id="IPR006143">
    <property type="entry name" value="RND_pump_MFP"/>
</dbReference>
<feature type="domain" description="CusB-like beta-barrel" evidence="6">
    <location>
        <begin position="224"/>
        <end position="294"/>
    </location>
</feature>
<dbReference type="HOGENOM" id="CLU_018816_1_2_5"/>
<gene>
    <name evidence="8" type="ordered locus">Acry_0091</name>
</gene>
<evidence type="ECO:0000256" key="2">
    <source>
        <dbReference type="ARBA" id="ARBA00009477"/>
    </source>
</evidence>
<dbReference type="InterPro" id="IPR058627">
    <property type="entry name" value="MdtA-like_C"/>
</dbReference>
<dbReference type="GO" id="GO:1990281">
    <property type="term" value="C:efflux pump complex"/>
    <property type="evidence" value="ECO:0007669"/>
    <property type="project" value="TreeGrafter"/>
</dbReference>
<evidence type="ECO:0000259" key="7">
    <source>
        <dbReference type="Pfam" id="PF25967"/>
    </source>
</evidence>
<organism evidence="8 9">
    <name type="scientific">Acidiphilium cryptum (strain JF-5)</name>
    <dbReference type="NCBI Taxonomy" id="349163"/>
    <lineage>
        <taxon>Bacteria</taxon>
        <taxon>Pseudomonadati</taxon>
        <taxon>Pseudomonadota</taxon>
        <taxon>Alphaproteobacteria</taxon>
        <taxon>Acetobacterales</taxon>
        <taxon>Acidocellaceae</taxon>
        <taxon>Acidiphilium</taxon>
    </lineage>
</organism>
<sequence>MTAPAPGTASETPEHKTKKPSILLRMIVMLVLAALVLGAIFGFGAFRDVMIAKFIATLKNPPQTVATMVAKETPFQNTETATGSLVALQGAALSAQVAGIVNTIDFRSGQDVNKGQLLLTLRPNNDDAVLAQLEATAKLDAITYRRDLAQYQARAVSAQTVDTDRANLASAEAQVRSQKALMQEKRIYAPFSGRIGIRAVDIGEFLAAGTTIATLEQLNPIAVDFYLPQTALRTIRPGMKADISVDGFPGIEFKGKITALDSAVGTATRMIQIRAVLTNPHEELRPGMFARVSIDVGAPQNEITLPKTAIAYNPYGDTVFLVKPDKRSKTHKSAEQVFVTLGQTRGDQVAVLKGLKSGDEVVVAGQMKLKNGTPVAINNKILPQNLPNPSVPNE</sequence>
<name>A5FUN8_ACICJ</name>
<dbReference type="SUPFAM" id="SSF111369">
    <property type="entry name" value="HlyD-like secretion proteins"/>
    <property type="match status" value="1"/>
</dbReference>
<dbReference type="InterPro" id="IPR058792">
    <property type="entry name" value="Beta-barrel_RND_2"/>
</dbReference>
<dbReference type="PANTHER" id="PTHR30469:SF11">
    <property type="entry name" value="BLL4320 PROTEIN"/>
    <property type="match status" value="1"/>
</dbReference>
<dbReference type="Proteomes" id="UP000000245">
    <property type="component" value="Chromosome"/>
</dbReference>
<comment type="subcellular location">
    <subcellularLocation>
        <location evidence="1">Cell envelope</location>
    </subcellularLocation>
</comment>
<reference evidence="8 9" key="1">
    <citation type="submission" date="2007-05" db="EMBL/GenBank/DDBJ databases">
        <title>Complete sequence of chromosome of Acidiphilium cryptum JF-5.</title>
        <authorList>
            <consortium name="US DOE Joint Genome Institute"/>
            <person name="Copeland A."/>
            <person name="Lucas S."/>
            <person name="Lapidus A."/>
            <person name="Barry K."/>
            <person name="Detter J.C."/>
            <person name="Glavina del Rio T."/>
            <person name="Hammon N."/>
            <person name="Israni S."/>
            <person name="Dalin E."/>
            <person name="Tice H."/>
            <person name="Pitluck S."/>
            <person name="Sims D."/>
            <person name="Brettin T."/>
            <person name="Bruce D."/>
            <person name="Han C."/>
            <person name="Schmutz J."/>
            <person name="Larimer F."/>
            <person name="Land M."/>
            <person name="Hauser L."/>
            <person name="Kyrpides N."/>
            <person name="Kim E."/>
            <person name="Magnuson T."/>
            <person name="Richardson P."/>
        </authorList>
    </citation>
    <scope>NUCLEOTIDE SEQUENCE [LARGE SCALE GENOMIC DNA]</scope>
    <source>
        <strain evidence="8 9">JF-5</strain>
    </source>
</reference>
<evidence type="ECO:0000256" key="1">
    <source>
        <dbReference type="ARBA" id="ARBA00004196"/>
    </source>
</evidence>
<evidence type="ECO:0000259" key="6">
    <source>
        <dbReference type="Pfam" id="PF25954"/>
    </source>
</evidence>
<dbReference type="Gene3D" id="2.40.420.20">
    <property type="match status" value="1"/>
</dbReference>
<evidence type="ECO:0000256" key="4">
    <source>
        <dbReference type="SAM" id="Phobius"/>
    </source>
</evidence>
<proteinExistence type="inferred from homology"/>
<dbReference type="Gene3D" id="2.40.30.170">
    <property type="match status" value="1"/>
</dbReference>
<keyword evidence="4" id="KW-1133">Transmembrane helix</keyword>
<keyword evidence="4" id="KW-0812">Transmembrane</keyword>
<keyword evidence="9" id="KW-1185">Reference proteome</keyword>
<dbReference type="RefSeq" id="WP_011941270.1">
    <property type="nucleotide sequence ID" value="NC_009484.1"/>
</dbReference>
<dbReference type="Gene3D" id="2.40.50.100">
    <property type="match status" value="1"/>
</dbReference>
<dbReference type="PANTHER" id="PTHR30469">
    <property type="entry name" value="MULTIDRUG RESISTANCE PROTEIN MDTA"/>
    <property type="match status" value="1"/>
</dbReference>
<dbReference type="AlphaFoldDB" id="A5FUN8"/>
<dbReference type="STRING" id="349163.Acry_0091"/>
<dbReference type="FunFam" id="2.40.30.170:FF:000010">
    <property type="entry name" value="Efflux RND transporter periplasmic adaptor subunit"/>
    <property type="match status" value="1"/>
</dbReference>
<feature type="domain" description="Multidrug resistance protein MdtA-like barrel-sandwich hybrid" evidence="5">
    <location>
        <begin position="92"/>
        <end position="212"/>
    </location>
</feature>
<dbReference type="Gene3D" id="1.10.287.470">
    <property type="entry name" value="Helix hairpin bin"/>
    <property type="match status" value="1"/>
</dbReference>
<dbReference type="Pfam" id="PF25967">
    <property type="entry name" value="RND-MFP_C"/>
    <property type="match status" value="1"/>
</dbReference>
<dbReference type="Pfam" id="PF25917">
    <property type="entry name" value="BSH_RND"/>
    <property type="match status" value="1"/>
</dbReference>
<dbReference type="GO" id="GO:0015562">
    <property type="term" value="F:efflux transmembrane transporter activity"/>
    <property type="evidence" value="ECO:0007669"/>
    <property type="project" value="TreeGrafter"/>
</dbReference>
<protein>
    <submittedName>
        <fullName evidence="8">Efflux transporter, RND family, MFP subunit</fullName>
    </submittedName>
</protein>
<dbReference type="NCBIfam" id="TIGR01730">
    <property type="entry name" value="RND_mfp"/>
    <property type="match status" value="1"/>
</dbReference>
<dbReference type="KEGG" id="acr:Acry_0091"/>
<accession>A5FUN8</accession>
<dbReference type="InterPro" id="IPR058625">
    <property type="entry name" value="MdtA-like_BSH"/>
</dbReference>